<sequence>MVTFMSRLWGGNVSDRHISQHDGFLPKLSPGDVVMADKGFTIAYLLPADIGLNVPPRVSTKCQVSSKEFFNTTNIASARIVVEMKMEQIKNFNILNSGIPLTEAHLSEQIVLICTALTNLLPPLLK</sequence>
<evidence type="ECO:0000259" key="3">
    <source>
        <dbReference type="Pfam" id="PF13359"/>
    </source>
</evidence>
<dbReference type="AlphaFoldDB" id="A0A8B6E1Q0"/>
<dbReference type="Pfam" id="PF13359">
    <property type="entry name" value="DDE_Tnp_4"/>
    <property type="match status" value="1"/>
</dbReference>
<reference evidence="4" key="1">
    <citation type="submission" date="2018-11" db="EMBL/GenBank/DDBJ databases">
        <authorList>
            <person name="Alioto T."/>
            <person name="Alioto T."/>
        </authorList>
    </citation>
    <scope>NUCLEOTIDE SEQUENCE</scope>
</reference>
<name>A0A8B6E1Q0_MYTGA</name>
<gene>
    <name evidence="4" type="ORF">MGAL_10B063826</name>
</gene>
<evidence type="ECO:0000313" key="4">
    <source>
        <dbReference type="EMBL" id="VDI27629.1"/>
    </source>
</evidence>
<protein>
    <recommendedName>
        <fullName evidence="3">DDE Tnp4 domain-containing protein</fullName>
    </recommendedName>
</protein>
<comment type="caution">
    <text evidence="4">The sequence shown here is derived from an EMBL/GenBank/DDBJ whole genome shotgun (WGS) entry which is preliminary data.</text>
</comment>
<evidence type="ECO:0000256" key="1">
    <source>
        <dbReference type="ARBA" id="ARBA00001968"/>
    </source>
</evidence>
<organism evidence="4 5">
    <name type="scientific">Mytilus galloprovincialis</name>
    <name type="common">Mediterranean mussel</name>
    <dbReference type="NCBI Taxonomy" id="29158"/>
    <lineage>
        <taxon>Eukaryota</taxon>
        <taxon>Metazoa</taxon>
        <taxon>Spiralia</taxon>
        <taxon>Lophotrochozoa</taxon>
        <taxon>Mollusca</taxon>
        <taxon>Bivalvia</taxon>
        <taxon>Autobranchia</taxon>
        <taxon>Pteriomorphia</taxon>
        <taxon>Mytilida</taxon>
        <taxon>Mytiloidea</taxon>
        <taxon>Mytilidae</taxon>
        <taxon>Mytilinae</taxon>
        <taxon>Mytilus</taxon>
    </lineage>
</organism>
<feature type="domain" description="DDE Tnp4" evidence="3">
    <location>
        <begin position="2"/>
        <end position="119"/>
    </location>
</feature>
<dbReference type="Proteomes" id="UP000596742">
    <property type="component" value="Unassembled WGS sequence"/>
</dbReference>
<accession>A0A8B6E1Q0</accession>
<keyword evidence="5" id="KW-1185">Reference proteome</keyword>
<dbReference type="EMBL" id="UYJE01004389">
    <property type="protein sequence ID" value="VDI27629.1"/>
    <property type="molecule type" value="Genomic_DNA"/>
</dbReference>
<evidence type="ECO:0000256" key="2">
    <source>
        <dbReference type="ARBA" id="ARBA00022723"/>
    </source>
</evidence>
<dbReference type="PANTHER" id="PTHR23080">
    <property type="entry name" value="THAP DOMAIN PROTEIN"/>
    <property type="match status" value="1"/>
</dbReference>
<keyword evidence="2" id="KW-0479">Metal-binding</keyword>
<evidence type="ECO:0000313" key="5">
    <source>
        <dbReference type="Proteomes" id="UP000596742"/>
    </source>
</evidence>
<dbReference type="GO" id="GO:0046872">
    <property type="term" value="F:metal ion binding"/>
    <property type="evidence" value="ECO:0007669"/>
    <property type="project" value="UniProtKB-KW"/>
</dbReference>
<dbReference type="OrthoDB" id="6092637at2759"/>
<dbReference type="InterPro" id="IPR027806">
    <property type="entry name" value="HARBI1_dom"/>
</dbReference>
<proteinExistence type="predicted"/>
<comment type="cofactor">
    <cofactor evidence="1">
        <name>a divalent metal cation</name>
        <dbReference type="ChEBI" id="CHEBI:60240"/>
    </cofactor>
</comment>